<dbReference type="SUPFAM" id="SSF47413">
    <property type="entry name" value="lambda repressor-like DNA-binding domains"/>
    <property type="match status" value="1"/>
</dbReference>
<dbReference type="Pfam" id="PF01381">
    <property type="entry name" value="HTH_3"/>
    <property type="match status" value="1"/>
</dbReference>
<accession>A0ABY0ERL2</accession>
<organism evidence="2 3">
    <name type="scientific">Clostridium tetani</name>
    <dbReference type="NCBI Taxonomy" id="1513"/>
    <lineage>
        <taxon>Bacteria</taxon>
        <taxon>Bacillati</taxon>
        <taxon>Bacillota</taxon>
        <taxon>Clostridia</taxon>
        <taxon>Eubacteriales</taxon>
        <taxon>Clostridiaceae</taxon>
        <taxon>Clostridium</taxon>
    </lineage>
</organism>
<proteinExistence type="predicted"/>
<evidence type="ECO:0000259" key="1">
    <source>
        <dbReference type="Pfam" id="PF01381"/>
    </source>
</evidence>
<name>A0ABY0ERL2_CLOTA</name>
<dbReference type="InterPro" id="IPR042075">
    <property type="entry name" value="KorB_DNA-db"/>
</dbReference>
<feature type="non-terminal residue" evidence="2">
    <location>
        <position position="1"/>
    </location>
</feature>
<evidence type="ECO:0000313" key="2">
    <source>
        <dbReference type="EMBL" id="RXI57901.1"/>
    </source>
</evidence>
<dbReference type="EMBL" id="QMAU01000018">
    <property type="protein sequence ID" value="RXI57901.1"/>
    <property type="molecule type" value="Genomic_DNA"/>
</dbReference>
<gene>
    <name evidence="2" type="ORF">DP131_03340</name>
</gene>
<dbReference type="Proteomes" id="UP000290273">
    <property type="component" value="Unassembled WGS sequence"/>
</dbReference>
<dbReference type="InterPro" id="IPR001387">
    <property type="entry name" value="Cro/C1-type_HTH"/>
</dbReference>
<protein>
    <recommendedName>
        <fullName evidence="1">HTH cro/C1-type domain-containing protein</fullName>
    </recommendedName>
</protein>
<dbReference type="Gene3D" id="1.10.10.730">
    <property type="entry name" value="KorB DNA-binding domain"/>
    <property type="match status" value="1"/>
</dbReference>
<sequence length="35" mass="4020">IEELRKLGLKQKEIADRLGVAKSLVSMYMKELKSN</sequence>
<reference evidence="2 3" key="1">
    <citation type="submission" date="2018-06" db="EMBL/GenBank/DDBJ databases">
        <title>Genome conservation of Clostridium tetani.</title>
        <authorList>
            <person name="Bruggemann H."/>
            <person name="Popoff M.R."/>
        </authorList>
    </citation>
    <scope>NUCLEOTIDE SEQUENCE [LARGE SCALE GENOMIC DNA]</scope>
    <source>
        <strain evidence="2 3">63.05</strain>
    </source>
</reference>
<comment type="caution">
    <text evidence="2">The sequence shown here is derived from an EMBL/GenBank/DDBJ whole genome shotgun (WGS) entry which is preliminary data.</text>
</comment>
<feature type="domain" description="HTH cro/C1-type" evidence="1">
    <location>
        <begin position="1"/>
        <end position="30"/>
    </location>
</feature>
<evidence type="ECO:0000313" key="3">
    <source>
        <dbReference type="Proteomes" id="UP000290273"/>
    </source>
</evidence>
<dbReference type="InterPro" id="IPR010982">
    <property type="entry name" value="Lambda_DNA-bd_dom_sf"/>
</dbReference>